<dbReference type="AlphaFoldDB" id="A0A9F7RQW3"/>
<dbReference type="PANTHER" id="PTHR46386">
    <property type="entry name" value="NUCLEAR BODY PROTEIN SP140"/>
    <property type="match status" value="1"/>
</dbReference>
<dbReference type="GO" id="GO:0000981">
    <property type="term" value="F:DNA-binding transcription factor activity, RNA polymerase II-specific"/>
    <property type="evidence" value="ECO:0007669"/>
    <property type="project" value="TreeGrafter"/>
</dbReference>
<evidence type="ECO:0000313" key="6">
    <source>
        <dbReference type="RefSeq" id="XP_053540687.1"/>
    </source>
</evidence>
<dbReference type="GO" id="GO:0003677">
    <property type="term" value="F:DNA binding"/>
    <property type="evidence" value="ECO:0007669"/>
    <property type="project" value="InterPro"/>
</dbReference>
<dbReference type="Pfam" id="PF01342">
    <property type="entry name" value="SAND"/>
    <property type="match status" value="1"/>
</dbReference>
<dbReference type="InterPro" id="IPR000770">
    <property type="entry name" value="SAND_dom"/>
</dbReference>
<reference evidence="6" key="2">
    <citation type="submission" date="2025-08" db="UniProtKB">
        <authorList>
            <consortium name="RefSeq"/>
        </authorList>
    </citation>
    <scope>IDENTIFICATION</scope>
    <source>
        <tissue evidence="6">Blood</tissue>
    </source>
</reference>
<evidence type="ECO:0000259" key="4">
    <source>
        <dbReference type="PROSITE" id="PS51414"/>
    </source>
</evidence>
<dbReference type="InterPro" id="IPR008087">
    <property type="entry name" value="AIRE"/>
</dbReference>
<feature type="domain" description="SAND" evidence="3">
    <location>
        <begin position="234"/>
        <end position="312"/>
    </location>
</feature>
<dbReference type="GO" id="GO:0005634">
    <property type="term" value="C:nucleus"/>
    <property type="evidence" value="ECO:0007669"/>
    <property type="project" value="InterPro"/>
</dbReference>
<evidence type="ECO:0000313" key="5">
    <source>
        <dbReference type="Proteomes" id="UP000221080"/>
    </source>
</evidence>
<dbReference type="PROSITE" id="PS50864">
    <property type="entry name" value="SAND"/>
    <property type="match status" value="1"/>
</dbReference>
<feature type="compositionally biased region" description="Basic and acidic residues" evidence="2">
    <location>
        <begin position="182"/>
        <end position="219"/>
    </location>
</feature>
<name>A0A9F7RQW3_ICTPU</name>
<dbReference type="Pfam" id="PF03172">
    <property type="entry name" value="HSR"/>
    <property type="match status" value="1"/>
</dbReference>
<dbReference type="OrthoDB" id="1870062at2759"/>
<dbReference type="GeneID" id="108272838"/>
<dbReference type="Gene3D" id="3.10.390.10">
    <property type="entry name" value="SAND domain-like"/>
    <property type="match status" value="1"/>
</dbReference>
<dbReference type="KEGG" id="ipu:108272838"/>
<feature type="compositionally biased region" description="Basic and acidic residues" evidence="2">
    <location>
        <begin position="126"/>
        <end position="137"/>
    </location>
</feature>
<dbReference type="SMART" id="SM00258">
    <property type="entry name" value="SAND"/>
    <property type="match status" value="1"/>
</dbReference>
<evidence type="ECO:0000259" key="3">
    <source>
        <dbReference type="PROSITE" id="PS50864"/>
    </source>
</evidence>
<dbReference type="SUPFAM" id="SSF63763">
    <property type="entry name" value="SAND domain-like"/>
    <property type="match status" value="1"/>
</dbReference>
<proteinExistence type="predicted"/>
<evidence type="ECO:0000256" key="2">
    <source>
        <dbReference type="SAM" id="MobiDB-lite"/>
    </source>
</evidence>
<dbReference type="GO" id="GO:0045182">
    <property type="term" value="F:translation regulator activity"/>
    <property type="evidence" value="ECO:0007669"/>
    <property type="project" value="InterPro"/>
</dbReference>
<keyword evidence="5" id="KW-1185">Reference proteome</keyword>
<dbReference type="PROSITE" id="PS51414">
    <property type="entry name" value="HSR"/>
    <property type="match status" value="1"/>
</dbReference>
<gene>
    <name evidence="6" type="primary">LOC108272838</name>
</gene>
<feature type="region of interest" description="Disordered" evidence="2">
    <location>
        <begin position="125"/>
        <end position="236"/>
    </location>
</feature>
<evidence type="ECO:0000256" key="1">
    <source>
        <dbReference type="ARBA" id="ARBA00022553"/>
    </source>
</evidence>
<organism evidence="5 6">
    <name type="scientific">Ictalurus punctatus</name>
    <name type="common">Channel catfish</name>
    <name type="synonym">Silurus punctatus</name>
    <dbReference type="NCBI Taxonomy" id="7998"/>
    <lineage>
        <taxon>Eukaryota</taxon>
        <taxon>Metazoa</taxon>
        <taxon>Chordata</taxon>
        <taxon>Craniata</taxon>
        <taxon>Vertebrata</taxon>
        <taxon>Euteleostomi</taxon>
        <taxon>Actinopterygii</taxon>
        <taxon>Neopterygii</taxon>
        <taxon>Teleostei</taxon>
        <taxon>Ostariophysi</taxon>
        <taxon>Siluriformes</taxon>
        <taxon>Ictaluridae</taxon>
        <taxon>Ictalurus</taxon>
    </lineage>
</organism>
<reference evidence="5" key="1">
    <citation type="journal article" date="2016" name="Nat. Commun.">
        <title>The channel catfish genome sequence provides insights into the evolution of scale formation in teleosts.</title>
        <authorList>
            <person name="Liu Z."/>
            <person name="Liu S."/>
            <person name="Yao J."/>
            <person name="Bao L."/>
            <person name="Zhang J."/>
            <person name="Li Y."/>
            <person name="Jiang C."/>
            <person name="Sun L."/>
            <person name="Wang R."/>
            <person name="Zhang Y."/>
            <person name="Zhou T."/>
            <person name="Zeng Q."/>
            <person name="Fu Q."/>
            <person name="Gao S."/>
            <person name="Li N."/>
            <person name="Koren S."/>
            <person name="Jiang Y."/>
            <person name="Zimin A."/>
            <person name="Xu P."/>
            <person name="Phillippy A.M."/>
            <person name="Geng X."/>
            <person name="Song L."/>
            <person name="Sun F."/>
            <person name="Li C."/>
            <person name="Wang X."/>
            <person name="Chen A."/>
            <person name="Jin Y."/>
            <person name="Yuan Z."/>
            <person name="Yang Y."/>
            <person name="Tan S."/>
            <person name="Peatman E."/>
            <person name="Lu J."/>
            <person name="Qin Z."/>
            <person name="Dunham R."/>
            <person name="Li Z."/>
            <person name="Sonstegard T."/>
            <person name="Feng J."/>
            <person name="Danzmann R.G."/>
            <person name="Schroeder S."/>
            <person name="Scheffler B."/>
            <person name="Duke M.V."/>
            <person name="Ballard L."/>
            <person name="Kucuktas H."/>
            <person name="Kaltenboeck L."/>
            <person name="Liu H."/>
            <person name="Armbruster J."/>
            <person name="Xie Y."/>
            <person name="Kirby M.L."/>
            <person name="Tian Y."/>
            <person name="Flanagan M.E."/>
            <person name="Mu W."/>
            <person name="Waldbieser G.C."/>
        </authorList>
    </citation>
    <scope>NUCLEOTIDE SEQUENCE [LARGE SCALE GENOMIC DNA]</scope>
    <source>
        <strain evidence="5">SDA103</strain>
    </source>
</reference>
<dbReference type="GO" id="GO:0006959">
    <property type="term" value="P:humoral immune response"/>
    <property type="evidence" value="ECO:0007669"/>
    <property type="project" value="InterPro"/>
</dbReference>
<dbReference type="PRINTS" id="PR01711">
    <property type="entry name" value="AIREGULATOR"/>
</dbReference>
<dbReference type="InterPro" id="IPR043563">
    <property type="entry name" value="Sp110/Sp140/Sp140L-like"/>
</dbReference>
<dbReference type="PANTHER" id="PTHR46386:SF1">
    <property type="entry name" value="NUCLEAR BODY PROTEIN SP140-LIKE PROTEIN"/>
    <property type="match status" value="1"/>
</dbReference>
<protein>
    <submittedName>
        <fullName evidence="6">Nuclear body protein SP140-like protein isoform X1</fullName>
    </submittedName>
</protein>
<dbReference type="GO" id="GO:0005737">
    <property type="term" value="C:cytoplasm"/>
    <property type="evidence" value="ECO:0007669"/>
    <property type="project" value="InterPro"/>
</dbReference>
<dbReference type="RefSeq" id="XP_053540687.1">
    <property type="nucleotide sequence ID" value="XM_053684712.1"/>
</dbReference>
<sequence>MDFLISDEELIRFLHHKKTEISSCIEEPLTFLSQLRDHDLVPEDLYQKVIRMKNKERKQKGVYEILDWVENKQGHCVKLFWSCVFQDHILQKYPRLRVLQKRLLDDSFRISARCIKAERPTINTEVQRKEKKQEQKKGAIKRKKCGEETDEEERGPSSLSSQKKPAMKPPHCFFRIPKKLPKAYEPRNNMKVERKEKKQEQKKGATKKSGEETHKEERGPSSVSSQKKPAVKPTLSQLLEKGELPVTCGLKKGTLYKDKLARGKECILSQCMWFTPGDFEKFSGREKSKNWKLSIRCQNITLHKLIQEGKLQCRYMKKVRFLLCCVERSSPRQYTQPFIL</sequence>
<accession>A0A9F7RQW3</accession>
<dbReference type="Proteomes" id="UP000221080">
    <property type="component" value="Chromosome 12"/>
</dbReference>
<feature type="domain" description="HSR" evidence="4">
    <location>
        <begin position="1"/>
        <end position="108"/>
    </location>
</feature>
<keyword evidence="1" id="KW-0597">Phosphoprotein</keyword>
<dbReference type="InterPro" id="IPR010919">
    <property type="entry name" value="SAND-like_dom_sf"/>
</dbReference>
<dbReference type="InterPro" id="IPR004865">
    <property type="entry name" value="HSR_dom"/>
</dbReference>